<evidence type="ECO:0000256" key="3">
    <source>
        <dbReference type="ARBA" id="ARBA00022803"/>
    </source>
</evidence>
<proteinExistence type="inferred from homology"/>
<dbReference type="AlphaFoldDB" id="A0A8S2UGH8"/>
<dbReference type="Proteomes" id="UP000681720">
    <property type="component" value="Unassembled WGS sequence"/>
</dbReference>
<evidence type="ECO:0000256" key="2">
    <source>
        <dbReference type="ARBA" id="ARBA00022737"/>
    </source>
</evidence>
<organism evidence="5 7">
    <name type="scientific">Rotaria magnacalcarata</name>
    <dbReference type="NCBI Taxonomy" id="392030"/>
    <lineage>
        <taxon>Eukaryota</taxon>
        <taxon>Metazoa</taxon>
        <taxon>Spiralia</taxon>
        <taxon>Gnathifera</taxon>
        <taxon>Rotifera</taxon>
        <taxon>Eurotatoria</taxon>
        <taxon>Bdelloidea</taxon>
        <taxon>Philodinida</taxon>
        <taxon>Philodinidae</taxon>
        <taxon>Rotaria</taxon>
    </lineage>
</organism>
<name>A0A8S2UGH8_9BILA</name>
<keyword evidence="3" id="KW-0802">TPR repeat</keyword>
<reference evidence="5" key="1">
    <citation type="submission" date="2021-02" db="EMBL/GenBank/DDBJ databases">
        <authorList>
            <person name="Nowell W R."/>
        </authorList>
    </citation>
    <scope>NUCLEOTIDE SEQUENCE</scope>
</reference>
<evidence type="ECO:0000313" key="7">
    <source>
        <dbReference type="Proteomes" id="UP000681967"/>
    </source>
</evidence>
<dbReference type="Proteomes" id="UP000681967">
    <property type="component" value="Unassembled WGS sequence"/>
</dbReference>
<accession>A0A8S2UGH8</accession>
<feature type="domain" description="Hsp70-interacting protein N-terminal" evidence="4">
    <location>
        <begin position="10"/>
        <end position="47"/>
    </location>
</feature>
<dbReference type="EMBL" id="CAJOBJ010071629">
    <property type="protein sequence ID" value="CAF4462716.1"/>
    <property type="molecule type" value="Genomic_DNA"/>
</dbReference>
<dbReference type="InterPro" id="IPR034649">
    <property type="entry name" value="Hip_N"/>
</dbReference>
<gene>
    <name evidence="5" type="ORF">BYL167_LOCUS28831</name>
    <name evidence="6" type="ORF">GIL414_LOCUS32955</name>
</gene>
<dbReference type="Pfam" id="PF18253">
    <property type="entry name" value="HipN"/>
    <property type="match status" value="1"/>
</dbReference>
<evidence type="ECO:0000256" key="1">
    <source>
        <dbReference type="ARBA" id="ARBA00009015"/>
    </source>
</evidence>
<feature type="non-terminal residue" evidence="5">
    <location>
        <position position="1"/>
    </location>
</feature>
<dbReference type="GO" id="GO:0046983">
    <property type="term" value="F:protein dimerization activity"/>
    <property type="evidence" value="ECO:0007669"/>
    <property type="project" value="InterPro"/>
</dbReference>
<dbReference type="EMBL" id="CAJOBH010042097">
    <property type="protein sequence ID" value="CAF4334293.1"/>
    <property type="molecule type" value="Genomic_DNA"/>
</dbReference>
<dbReference type="CDD" id="cd14438">
    <property type="entry name" value="Hip_N"/>
    <property type="match status" value="1"/>
</dbReference>
<evidence type="ECO:0000313" key="5">
    <source>
        <dbReference type="EMBL" id="CAF4334293.1"/>
    </source>
</evidence>
<dbReference type="Gene3D" id="6.10.250.3420">
    <property type="match status" value="1"/>
</dbReference>
<dbReference type="FunFam" id="6.10.250.3420:FF:000001">
    <property type="entry name" value="Hsc70-interacting protein-like protein"/>
    <property type="match status" value="1"/>
</dbReference>
<keyword evidence="2" id="KW-0677">Repeat</keyword>
<comment type="similarity">
    <text evidence="1">Belongs to the FAM10 family.</text>
</comment>
<comment type="caution">
    <text evidence="5">The sequence shown here is derived from an EMBL/GenBank/DDBJ whole genome shotgun (WGS) entry which is preliminary data.</text>
</comment>
<protein>
    <recommendedName>
        <fullName evidence="4">Hsp70-interacting protein N-terminal domain-containing protein</fullName>
    </recommendedName>
</protein>
<sequence length="50" mass="5766">MSKNIPTEYVRLLRQFVTLCDGQPETLEAPELGFFREWLAKLGATVPKDR</sequence>
<evidence type="ECO:0000259" key="4">
    <source>
        <dbReference type="Pfam" id="PF18253"/>
    </source>
</evidence>
<evidence type="ECO:0000313" key="6">
    <source>
        <dbReference type="EMBL" id="CAF4462716.1"/>
    </source>
</evidence>